<evidence type="ECO:0000313" key="8">
    <source>
        <dbReference type="Proteomes" id="UP000242474"/>
    </source>
</evidence>
<evidence type="ECO:0000256" key="1">
    <source>
        <dbReference type="ARBA" id="ARBA00008078"/>
    </source>
</evidence>
<dbReference type="GO" id="GO:0000379">
    <property type="term" value="P:tRNA-type intron splice site recognition and cleavage"/>
    <property type="evidence" value="ECO:0007669"/>
    <property type="project" value="TreeGrafter"/>
</dbReference>
<dbReference type="Pfam" id="PF01974">
    <property type="entry name" value="tRNA_int_endo"/>
    <property type="match status" value="1"/>
</dbReference>
<dbReference type="InterPro" id="IPR006676">
    <property type="entry name" value="tRNA_splic"/>
</dbReference>
<dbReference type="InterPro" id="IPR036167">
    <property type="entry name" value="tRNA_intron_Endo_cat-like_sf"/>
</dbReference>
<dbReference type="PANTHER" id="PTHR13070:SF0">
    <property type="entry name" value="TRNA-SPLICING ENDONUCLEASE SUBUNIT SEN34"/>
    <property type="match status" value="1"/>
</dbReference>
<feature type="domain" description="tRNA intron endonuclease catalytic" evidence="6">
    <location>
        <begin position="25"/>
        <end position="97"/>
    </location>
</feature>
<keyword evidence="7" id="KW-0378">Hydrolase</keyword>
<dbReference type="Gene3D" id="3.40.1350.10">
    <property type="match status" value="1"/>
</dbReference>
<dbReference type="GO" id="GO:0000213">
    <property type="term" value="F:tRNA-intron lyase activity"/>
    <property type="evidence" value="ECO:0007669"/>
    <property type="project" value="UniProtKB-EC"/>
</dbReference>
<dbReference type="InterPro" id="IPR006677">
    <property type="entry name" value="tRNA_intron_Endonuc_cat-like"/>
</dbReference>
<evidence type="ECO:0000256" key="3">
    <source>
        <dbReference type="ARBA" id="ARBA00022694"/>
    </source>
</evidence>
<keyword evidence="7" id="KW-0540">Nuclease</keyword>
<comment type="similarity">
    <text evidence="1">Belongs to the tRNA-intron endonuclease family.</text>
</comment>
<dbReference type="CDD" id="cd22363">
    <property type="entry name" value="tRNA-intron_lyase_C"/>
    <property type="match status" value="1"/>
</dbReference>
<protein>
    <recommendedName>
        <fullName evidence="2">tRNA-intron lyase</fullName>
        <ecNumber evidence="2">4.6.1.16</ecNumber>
    </recommendedName>
</protein>
<evidence type="ECO:0000259" key="6">
    <source>
        <dbReference type="Pfam" id="PF01974"/>
    </source>
</evidence>
<dbReference type="EMBL" id="KZ303493">
    <property type="protein sequence ID" value="PIA17664.1"/>
    <property type="molecule type" value="Genomic_DNA"/>
</dbReference>
<evidence type="ECO:0000313" key="7">
    <source>
        <dbReference type="EMBL" id="PIA17664.1"/>
    </source>
</evidence>
<gene>
    <name evidence="7" type="ORF">COEREDRAFT_40592</name>
</gene>
<keyword evidence="4" id="KW-0456">Lyase</keyword>
<dbReference type="PANTHER" id="PTHR13070">
    <property type="entry name" value="TRNA-SPLICING ENDONUCLEASE SUBUNIT SEN34-RELATED"/>
    <property type="match status" value="1"/>
</dbReference>
<dbReference type="InterPro" id="IPR011856">
    <property type="entry name" value="tRNA_endonuc-like_dom_sf"/>
</dbReference>
<comment type="catalytic activity">
    <reaction evidence="5">
        <text>pretRNA = a 3'-half-tRNA molecule with a 5'-OH end + a 5'-half-tRNA molecule with a 2',3'-cyclic phosphate end + an intron with a 2',3'-cyclic phosphate and a 5'-hydroxyl terminus.</text>
        <dbReference type="EC" id="4.6.1.16"/>
    </reaction>
</comment>
<keyword evidence="3" id="KW-0819">tRNA processing</keyword>
<dbReference type="SUPFAM" id="SSF53032">
    <property type="entry name" value="tRNA-intron endonuclease catalytic domain-like"/>
    <property type="match status" value="1"/>
</dbReference>
<dbReference type="STRING" id="763665.A0A2G5BF84"/>
<dbReference type="OrthoDB" id="48041at2759"/>
<accession>A0A2G5BF84</accession>
<dbReference type="Proteomes" id="UP000242474">
    <property type="component" value="Unassembled WGS sequence"/>
</dbReference>
<sequence>MLAETGVVEFEGDDFVWPESEHDRLRFALYKDLHRQGYYVDRGIKYGGDYLLYPGDPLRHHSSHVVTLLERKRPFKPRELVPLGRVGTAVKKARLLSSWNPETGQFSHITMNWSAM</sequence>
<name>A0A2G5BF84_COERN</name>
<organism evidence="7 8">
    <name type="scientific">Coemansia reversa (strain ATCC 12441 / NRRL 1564)</name>
    <dbReference type="NCBI Taxonomy" id="763665"/>
    <lineage>
        <taxon>Eukaryota</taxon>
        <taxon>Fungi</taxon>
        <taxon>Fungi incertae sedis</taxon>
        <taxon>Zoopagomycota</taxon>
        <taxon>Kickxellomycotina</taxon>
        <taxon>Kickxellomycetes</taxon>
        <taxon>Kickxellales</taxon>
        <taxon>Kickxellaceae</taxon>
        <taxon>Coemansia</taxon>
    </lineage>
</organism>
<keyword evidence="8" id="KW-1185">Reference proteome</keyword>
<dbReference type="EC" id="4.6.1.16" evidence="2"/>
<reference evidence="7 8" key="1">
    <citation type="journal article" date="2015" name="Genome Biol. Evol.">
        <title>Phylogenomic analyses indicate that early fungi evolved digesting cell walls of algal ancestors of land plants.</title>
        <authorList>
            <person name="Chang Y."/>
            <person name="Wang S."/>
            <person name="Sekimoto S."/>
            <person name="Aerts A.L."/>
            <person name="Choi C."/>
            <person name="Clum A."/>
            <person name="LaButti K.M."/>
            <person name="Lindquist E.A."/>
            <person name="Yee Ngan C."/>
            <person name="Ohm R.A."/>
            <person name="Salamov A.A."/>
            <person name="Grigoriev I.V."/>
            <person name="Spatafora J.W."/>
            <person name="Berbee M.L."/>
        </authorList>
    </citation>
    <scope>NUCLEOTIDE SEQUENCE [LARGE SCALE GENOMIC DNA]</scope>
    <source>
        <strain evidence="7 8">NRRL 1564</strain>
    </source>
</reference>
<keyword evidence="7" id="KW-0255">Endonuclease</keyword>
<evidence type="ECO:0000256" key="4">
    <source>
        <dbReference type="ARBA" id="ARBA00023239"/>
    </source>
</evidence>
<dbReference type="GO" id="GO:0005634">
    <property type="term" value="C:nucleus"/>
    <property type="evidence" value="ECO:0007669"/>
    <property type="project" value="UniProtKB-ARBA"/>
</dbReference>
<proteinExistence type="inferred from homology"/>
<evidence type="ECO:0000256" key="2">
    <source>
        <dbReference type="ARBA" id="ARBA00012573"/>
    </source>
</evidence>
<evidence type="ECO:0000256" key="5">
    <source>
        <dbReference type="ARBA" id="ARBA00034031"/>
    </source>
</evidence>
<dbReference type="AlphaFoldDB" id="A0A2G5BF84"/>
<dbReference type="GO" id="GO:0003676">
    <property type="term" value="F:nucleic acid binding"/>
    <property type="evidence" value="ECO:0007669"/>
    <property type="project" value="InterPro"/>
</dbReference>
<dbReference type="NCBIfam" id="TIGR00324">
    <property type="entry name" value="endA"/>
    <property type="match status" value="1"/>
</dbReference>